<proteinExistence type="predicted"/>
<sequence>MSQPRNCGAGGRWSRRTLEPAAGRWLRLQRMGSGAQASVVAAHVLSSSFLLAEMGGGRPDTPKFEFAEAGIQQLPCAAPFEVRGRHPVVEMDNAINRLGETEQAGTQFSRWIFIYIQKNLSRDRGP</sequence>
<gene>
    <name evidence="1" type="ORF">MRATA1EN22A_LOCUS13458</name>
</gene>
<dbReference type="Proteomes" id="UP001162501">
    <property type="component" value="Chromosome 23"/>
</dbReference>
<reference evidence="1" key="2">
    <citation type="submission" date="2025-03" db="EMBL/GenBank/DDBJ databases">
        <authorList>
            <consortium name="ELIXIR-Norway"/>
            <consortium name="Elixir Norway"/>
        </authorList>
    </citation>
    <scope>NUCLEOTIDE SEQUENCE</scope>
</reference>
<organism evidence="1 2">
    <name type="scientific">Rangifer tarandus platyrhynchus</name>
    <name type="common">Svalbard reindeer</name>
    <dbReference type="NCBI Taxonomy" id="3082113"/>
    <lineage>
        <taxon>Eukaryota</taxon>
        <taxon>Metazoa</taxon>
        <taxon>Chordata</taxon>
        <taxon>Craniata</taxon>
        <taxon>Vertebrata</taxon>
        <taxon>Euteleostomi</taxon>
        <taxon>Mammalia</taxon>
        <taxon>Eutheria</taxon>
        <taxon>Laurasiatheria</taxon>
        <taxon>Artiodactyla</taxon>
        <taxon>Ruminantia</taxon>
        <taxon>Pecora</taxon>
        <taxon>Cervidae</taxon>
        <taxon>Odocoileinae</taxon>
        <taxon>Rangifer</taxon>
    </lineage>
</organism>
<evidence type="ECO:0000313" key="2">
    <source>
        <dbReference type="Proteomes" id="UP001162501"/>
    </source>
</evidence>
<dbReference type="EMBL" id="OX596107">
    <property type="protein sequence ID" value="CAN0193876.1"/>
    <property type="molecule type" value="Genomic_DNA"/>
</dbReference>
<name>A0AC59Z3J8_RANTA</name>
<accession>A0AC59Z3J8</accession>
<evidence type="ECO:0000313" key="1">
    <source>
        <dbReference type="EMBL" id="CAN0193876.1"/>
    </source>
</evidence>
<reference evidence="1" key="1">
    <citation type="submission" date="2023-05" db="EMBL/GenBank/DDBJ databases">
        <authorList>
            <consortium name="ELIXIR-Norway"/>
        </authorList>
    </citation>
    <scope>NUCLEOTIDE SEQUENCE</scope>
</reference>
<protein>
    <submittedName>
        <fullName evidence="1">Uncharacterized protein</fullName>
    </submittedName>
</protein>